<dbReference type="EMBL" id="GBRH01175829">
    <property type="protein sequence ID" value="JAE22067.1"/>
    <property type="molecule type" value="Transcribed_RNA"/>
</dbReference>
<evidence type="ECO:0000256" key="1">
    <source>
        <dbReference type="SAM" id="Phobius"/>
    </source>
</evidence>
<evidence type="ECO:0000313" key="2">
    <source>
        <dbReference type="EMBL" id="JAE22067.1"/>
    </source>
</evidence>
<proteinExistence type="predicted"/>
<keyword evidence="1" id="KW-0812">Transmembrane</keyword>
<dbReference type="AlphaFoldDB" id="A0A0A9GC37"/>
<reference evidence="2" key="2">
    <citation type="journal article" date="2015" name="Data Brief">
        <title>Shoot transcriptome of the giant reed, Arundo donax.</title>
        <authorList>
            <person name="Barrero R.A."/>
            <person name="Guerrero F.D."/>
            <person name="Moolhuijzen P."/>
            <person name="Goolsby J.A."/>
            <person name="Tidwell J."/>
            <person name="Bellgard S.E."/>
            <person name="Bellgard M.I."/>
        </authorList>
    </citation>
    <scope>NUCLEOTIDE SEQUENCE</scope>
    <source>
        <tissue evidence="2">Shoot tissue taken approximately 20 cm above the soil surface</tissue>
    </source>
</reference>
<keyword evidence="1" id="KW-1133">Transmembrane helix</keyword>
<sequence length="51" mass="5867">MLAARNHIPKHTLHQVYGVRFLCICCSVSAFLFPPFASVQTRPKTTVRLFY</sequence>
<feature type="transmembrane region" description="Helical" evidence="1">
    <location>
        <begin position="17"/>
        <end position="39"/>
    </location>
</feature>
<reference evidence="2" key="1">
    <citation type="submission" date="2014-09" db="EMBL/GenBank/DDBJ databases">
        <authorList>
            <person name="Magalhaes I.L.F."/>
            <person name="Oliveira U."/>
            <person name="Santos F.R."/>
            <person name="Vidigal T.H.D.A."/>
            <person name="Brescovit A.D."/>
            <person name="Santos A.J."/>
        </authorList>
    </citation>
    <scope>NUCLEOTIDE SEQUENCE</scope>
    <source>
        <tissue evidence="2">Shoot tissue taken approximately 20 cm above the soil surface</tissue>
    </source>
</reference>
<protein>
    <submittedName>
        <fullName evidence="2">Uncharacterized protein</fullName>
    </submittedName>
</protein>
<keyword evidence="1" id="KW-0472">Membrane</keyword>
<name>A0A0A9GC37_ARUDO</name>
<organism evidence="2">
    <name type="scientific">Arundo donax</name>
    <name type="common">Giant reed</name>
    <name type="synonym">Donax arundinaceus</name>
    <dbReference type="NCBI Taxonomy" id="35708"/>
    <lineage>
        <taxon>Eukaryota</taxon>
        <taxon>Viridiplantae</taxon>
        <taxon>Streptophyta</taxon>
        <taxon>Embryophyta</taxon>
        <taxon>Tracheophyta</taxon>
        <taxon>Spermatophyta</taxon>
        <taxon>Magnoliopsida</taxon>
        <taxon>Liliopsida</taxon>
        <taxon>Poales</taxon>
        <taxon>Poaceae</taxon>
        <taxon>PACMAD clade</taxon>
        <taxon>Arundinoideae</taxon>
        <taxon>Arundineae</taxon>
        <taxon>Arundo</taxon>
    </lineage>
</organism>
<accession>A0A0A9GC37</accession>